<name>A0A6H5HSH2_9HEMI</name>
<dbReference type="AlphaFoldDB" id="A0A6H5HSH2"/>
<protein>
    <submittedName>
        <fullName evidence="1">Uncharacterized protein</fullName>
    </submittedName>
</protein>
<dbReference type="EMBL" id="CADCXU010035422">
    <property type="protein sequence ID" value="CAB0020629.1"/>
    <property type="molecule type" value="Genomic_DNA"/>
</dbReference>
<accession>A0A6H5HSH2</accession>
<sequence length="172" mass="19158">MSGHLEQPRFRLNVNRLQPNPQQTSALLPCHAYLPGPSMDDLARKALPAKSYGPVHETINLKPSTVGKPYGTGTVSVRNNAAVFQLIIVHPQSRPHPSFCDSTYEHCYTITTGKVQGPYSVSWTHIRGLGRLTFSVLRSFSRRNLWLNDTDISKNQAGPVILKPLPPHLQIE</sequence>
<reference evidence="1 2" key="1">
    <citation type="submission" date="2020-02" db="EMBL/GenBank/DDBJ databases">
        <authorList>
            <person name="Ferguson B K."/>
        </authorList>
    </citation>
    <scope>NUCLEOTIDE SEQUENCE [LARGE SCALE GENOMIC DNA]</scope>
</reference>
<feature type="non-terminal residue" evidence="1">
    <location>
        <position position="172"/>
    </location>
</feature>
<keyword evidence="2" id="KW-1185">Reference proteome</keyword>
<proteinExistence type="predicted"/>
<organism evidence="1 2">
    <name type="scientific">Nesidiocoris tenuis</name>
    <dbReference type="NCBI Taxonomy" id="355587"/>
    <lineage>
        <taxon>Eukaryota</taxon>
        <taxon>Metazoa</taxon>
        <taxon>Ecdysozoa</taxon>
        <taxon>Arthropoda</taxon>
        <taxon>Hexapoda</taxon>
        <taxon>Insecta</taxon>
        <taxon>Pterygota</taxon>
        <taxon>Neoptera</taxon>
        <taxon>Paraneoptera</taxon>
        <taxon>Hemiptera</taxon>
        <taxon>Heteroptera</taxon>
        <taxon>Panheteroptera</taxon>
        <taxon>Cimicomorpha</taxon>
        <taxon>Miridae</taxon>
        <taxon>Dicyphina</taxon>
        <taxon>Nesidiocoris</taxon>
    </lineage>
</organism>
<dbReference type="Proteomes" id="UP000479000">
    <property type="component" value="Unassembled WGS sequence"/>
</dbReference>
<gene>
    <name evidence="1" type="ORF">NTEN_LOCUS24201</name>
</gene>
<evidence type="ECO:0000313" key="1">
    <source>
        <dbReference type="EMBL" id="CAB0020629.1"/>
    </source>
</evidence>
<evidence type="ECO:0000313" key="2">
    <source>
        <dbReference type="Proteomes" id="UP000479000"/>
    </source>
</evidence>